<proteinExistence type="predicted"/>
<organism evidence="2 3">
    <name type="scientific">Portunus trituberculatus</name>
    <name type="common">Swimming crab</name>
    <name type="synonym">Neptunus trituberculatus</name>
    <dbReference type="NCBI Taxonomy" id="210409"/>
    <lineage>
        <taxon>Eukaryota</taxon>
        <taxon>Metazoa</taxon>
        <taxon>Ecdysozoa</taxon>
        <taxon>Arthropoda</taxon>
        <taxon>Crustacea</taxon>
        <taxon>Multicrustacea</taxon>
        <taxon>Malacostraca</taxon>
        <taxon>Eumalacostraca</taxon>
        <taxon>Eucarida</taxon>
        <taxon>Decapoda</taxon>
        <taxon>Pleocyemata</taxon>
        <taxon>Brachyura</taxon>
        <taxon>Eubrachyura</taxon>
        <taxon>Portunoidea</taxon>
        <taxon>Portunidae</taxon>
        <taxon>Portuninae</taxon>
        <taxon>Portunus</taxon>
    </lineage>
</organism>
<accession>A0A5B7FQB1</accession>
<reference evidence="2 3" key="1">
    <citation type="submission" date="2019-05" db="EMBL/GenBank/DDBJ databases">
        <title>Another draft genome of Portunus trituberculatus and its Hox gene families provides insights of decapod evolution.</title>
        <authorList>
            <person name="Jeong J.-H."/>
            <person name="Song I."/>
            <person name="Kim S."/>
            <person name="Choi T."/>
            <person name="Kim D."/>
            <person name="Ryu S."/>
            <person name="Kim W."/>
        </authorList>
    </citation>
    <scope>NUCLEOTIDE SEQUENCE [LARGE SCALE GENOMIC DNA]</scope>
    <source>
        <tissue evidence="2">Muscle</tissue>
    </source>
</reference>
<evidence type="ECO:0000313" key="2">
    <source>
        <dbReference type="EMBL" id="MPC47537.1"/>
    </source>
</evidence>
<keyword evidence="3" id="KW-1185">Reference proteome</keyword>
<feature type="region of interest" description="Disordered" evidence="1">
    <location>
        <begin position="52"/>
        <end position="79"/>
    </location>
</feature>
<protein>
    <submittedName>
        <fullName evidence="2">Uncharacterized protein</fullName>
    </submittedName>
</protein>
<evidence type="ECO:0000256" key="1">
    <source>
        <dbReference type="SAM" id="MobiDB-lite"/>
    </source>
</evidence>
<dbReference type="Proteomes" id="UP000324222">
    <property type="component" value="Unassembled WGS sequence"/>
</dbReference>
<sequence>MYPSGGADVGRVERDLRSAVSLGRGLGLLLMPSFPSLVNTLTPWSRGFCGRRGGSCGSRSGRGSRLSRSRSGRGRRLSHSRSLNRLNRFRDFCLRWIWFRVILLALPHGPVGGEKDVQSTESQCHHVRQQVAPAKLPVCALHPHSQDQHQDEALPRHASQSLASPCVHVRSPPSLPRHGNPHVVELFQRGVREVAITHHGDRIQKCFALAL</sequence>
<feature type="compositionally biased region" description="Basic residues" evidence="1">
    <location>
        <begin position="65"/>
        <end position="79"/>
    </location>
</feature>
<name>A0A5B7FQB1_PORTR</name>
<gene>
    <name evidence="2" type="ORF">E2C01_041285</name>
</gene>
<comment type="caution">
    <text evidence="2">The sequence shown here is derived from an EMBL/GenBank/DDBJ whole genome shotgun (WGS) entry which is preliminary data.</text>
</comment>
<dbReference type="AlphaFoldDB" id="A0A5B7FQB1"/>
<dbReference type="EMBL" id="VSRR010007790">
    <property type="protein sequence ID" value="MPC47537.1"/>
    <property type="molecule type" value="Genomic_DNA"/>
</dbReference>
<evidence type="ECO:0000313" key="3">
    <source>
        <dbReference type="Proteomes" id="UP000324222"/>
    </source>
</evidence>